<keyword evidence="1" id="KW-0677">Repeat</keyword>
<name>A0A1Y2A0Z3_9PLEO</name>
<evidence type="ECO:0008006" key="8">
    <source>
        <dbReference type="Google" id="ProtNLM"/>
    </source>
</evidence>
<feature type="signal peptide" evidence="5">
    <location>
        <begin position="1"/>
        <end position="43"/>
    </location>
</feature>
<comment type="caution">
    <text evidence="6">The sequence shown here is derived from an EMBL/GenBank/DDBJ whole genome shotgun (WGS) entry which is preliminary data.</text>
</comment>
<dbReference type="OrthoDB" id="10251809at2759"/>
<evidence type="ECO:0000256" key="1">
    <source>
        <dbReference type="ARBA" id="ARBA00022737"/>
    </source>
</evidence>
<dbReference type="Proteomes" id="UP000193144">
    <property type="component" value="Unassembled WGS sequence"/>
</dbReference>
<evidence type="ECO:0000256" key="2">
    <source>
        <dbReference type="ARBA" id="ARBA00023004"/>
    </source>
</evidence>
<feature type="transmembrane region" description="Helical" evidence="4">
    <location>
        <begin position="510"/>
        <end position="536"/>
    </location>
</feature>
<proteinExistence type="predicted"/>
<gene>
    <name evidence="6" type="ORF">BCR34DRAFT_597923</name>
</gene>
<organism evidence="6 7">
    <name type="scientific">Clohesyomyces aquaticus</name>
    <dbReference type="NCBI Taxonomy" id="1231657"/>
    <lineage>
        <taxon>Eukaryota</taxon>
        <taxon>Fungi</taxon>
        <taxon>Dikarya</taxon>
        <taxon>Ascomycota</taxon>
        <taxon>Pezizomycotina</taxon>
        <taxon>Dothideomycetes</taxon>
        <taxon>Pleosporomycetidae</taxon>
        <taxon>Pleosporales</taxon>
        <taxon>Lindgomycetaceae</taxon>
        <taxon>Clohesyomyces</taxon>
    </lineage>
</organism>
<evidence type="ECO:0000256" key="5">
    <source>
        <dbReference type="SAM" id="SignalP"/>
    </source>
</evidence>
<dbReference type="PANTHER" id="PTHR47435:SF4">
    <property type="entry name" value="KELCH REPEAT PROTEIN (AFU_ORTHOLOGUE AFUA_5G12780)"/>
    <property type="match status" value="1"/>
</dbReference>
<dbReference type="GO" id="GO:0019760">
    <property type="term" value="P:glucosinolate metabolic process"/>
    <property type="evidence" value="ECO:0007669"/>
    <property type="project" value="UniProtKB-ARBA"/>
</dbReference>
<keyword evidence="5" id="KW-0732">Signal</keyword>
<keyword evidence="7" id="KW-1185">Reference proteome</keyword>
<reference evidence="6 7" key="1">
    <citation type="submission" date="2016-07" db="EMBL/GenBank/DDBJ databases">
        <title>Pervasive Adenine N6-methylation of Active Genes in Fungi.</title>
        <authorList>
            <consortium name="DOE Joint Genome Institute"/>
            <person name="Mondo S.J."/>
            <person name="Dannebaum R.O."/>
            <person name="Kuo R.C."/>
            <person name="Labutti K."/>
            <person name="Haridas S."/>
            <person name="Kuo A."/>
            <person name="Salamov A."/>
            <person name="Ahrendt S.R."/>
            <person name="Lipzen A."/>
            <person name="Sullivan W."/>
            <person name="Andreopoulos W.B."/>
            <person name="Clum A."/>
            <person name="Lindquist E."/>
            <person name="Daum C."/>
            <person name="Ramamoorthy G.K."/>
            <person name="Gryganskyi A."/>
            <person name="Culley D."/>
            <person name="Magnuson J.K."/>
            <person name="James T.Y."/>
            <person name="O'Malley M.A."/>
            <person name="Stajich J.E."/>
            <person name="Spatafora J.W."/>
            <person name="Visel A."/>
            <person name="Grigoriev I.V."/>
        </authorList>
    </citation>
    <scope>NUCLEOTIDE SEQUENCE [LARGE SCALE GENOMIC DNA]</scope>
    <source>
        <strain evidence="6 7">CBS 115471</strain>
    </source>
</reference>
<dbReference type="Gene3D" id="2.120.10.80">
    <property type="entry name" value="Kelch-type beta propeller"/>
    <property type="match status" value="1"/>
</dbReference>
<evidence type="ECO:0000313" key="7">
    <source>
        <dbReference type="Proteomes" id="UP000193144"/>
    </source>
</evidence>
<feature type="chain" id="PRO_5013231578" description="Kelch repeat protein" evidence="5">
    <location>
        <begin position="44"/>
        <end position="632"/>
    </location>
</feature>
<accession>A0A1Y2A0Z3</accession>
<dbReference type="InterPro" id="IPR011043">
    <property type="entry name" value="Gal_Oxase/kelch_b-propeller"/>
</dbReference>
<sequence>MMKLPHSSVFPFPPALAGVSASRSNGPRIFAVLLFLATPLTQAIQNPRENFCRRYAHQTTVIDDRLYIDGGYVNFDAFSQDHLNVPNTWLSFHDLHNLTTGTDSGWPQLNIGLKKDPQVVPTVAGGILWGDDVNKKFVVYGGEATQGLAQTYHLFSYDILYNSWSDLGPPTTPIPPNISSYGAGVSISQLGQGYYYGGWISNITMRGWTQPPTMSSNMYRYDYDANKLTPMNSPDRLGRAEGGMSWIPAGDNGLLVYLGGIVDRGNGTKSPQPMEKILVYDPQTNAWYTQTATGVIPQDRARFCMDAAWAPDRSSYNIYLWGGLSVGPNANVTAFNDVYLLTLPTFQWVKIFPGHQGNATYDYGHHSASCNMVMSRSQMMVIGGTYPGSDMCDLAQDIWAQHNIWTGGVNNTGEPPDDKYWASYNPNVSTNVVPIDVYRLVGGDKNGGATLLTPKNGYDSGNNTGTGLAALLARKPNFQNRTATRSIPCTQSCQPTSSIAPASSPSHSRLASGAIVGIAIGGTLALVLVLCAWWFLAKRHHERRGTNRQSQMTQVSAFSGSYNGSVPVTVVSPLSPQGPWPGAPQGYYPYPPPQPQSPIQLPPSEIGAQQISELAEQTPSSGNNKPWQRSGE</sequence>
<evidence type="ECO:0000256" key="3">
    <source>
        <dbReference type="SAM" id="MobiDB-lite"/>
    </source>
</evidence>
<feature type="compositionally biased region" description="Polar residues" evidence="3">
    <location>
        <begin position="607"/>
        <end position="632"/>
    </location>
</feature>
<dbReference type="PANTHER" id="PTHR47435">
    <property type="entry name" value="KELCH REPEAT PROTEIN (AFU_ORTHOLOGUE AFUA_5G12780)"/>
    <property type="match status" value="1"/>
</dbReference>
<evidence type="ECO:0000256" key="4">
    <source>
        <dbReference type="SAM" id="Phobius"/>
    </source>
</evidence>
<dbReference type="EMBL" id="MCFA01000020">
    <property type="protein sequence ID" value="ORY16124.1"/>
    <property type="molecule type" value="Genomic_DNA"/>
</dbReference>
<keyword evidence="4" id="KW-1133">Transmembrane helix</keyword>
<dbReference type="AlphaFoldDB" id="A0A1Y2A0Z3"/>
<feature type="region of interest" description="Disordered" evidence="3">
    <location>
        <begin position="582"/>
        <end position="632"/>
    </location>
</feature>
<dbReference type="SUPFAM" id="SSF50965">
    <property type="entry name" value="Galactose oxidase, central domain"/>
    <property type="match status" value="1"/>
</dbReference>
<keyword evidence="4" id="KW-0812">Transmembrane</keyword>
<evidence type="ECO:0000313" key="6">
    <source>
        <dbReference type="EMBL" id="ORY16124.1"/>
    </source>
</evidence>
<protein>
    <recommendedName>
        <fullName evidence="8">Kelch repeat protein</fullName>
    </recommendedName>
</protein>
<keyword evidence="4" id="KW-0472">Membrane</keyword>
<dbReference type="InterPro" id="IPR015915">
    <property type="entry name" value="Kelch-typ_b-propeller"/>
</dbReference>
<keyword evidence="2" id="KW-0408">Iron</keyword>
<dbReference type="STRING" id="1231657.A0A1Y2A0Z3"/>